<evidence type="ECO:0000313" key="1">
    <source>
        <dbReference type="EMBL" id="AUG58178.1"/>
    </source>
</evidence>
<dbReference type="KEGG" id="hsc:HVS_11430"/>
<dbReference type="Proteomes" id="UP000233534">
    <property type="component" value="Chromosome"/>
</dbReference>
<dbReference type="RefSeq" id="WP_101302419.1">
    <property type="nucleotide sequence ID" value="NZ_CP025197.1"/>
</dbReference>
<accession>A0A2K9E6Y2</accession>
<dbReference type="AlphaFoldDB" id="A0A2K9E6Y2"/>
<name>A0A2K9E6Y2_9FIRM</name>
<dbReference type="EMBL" id="CP025197">
    <property type="protein sequence ID" value="AUG58178.1"/>
    <property type="molecule type" value="Genomic_DNA"/>
</dbReference>
<organism evidence="1 2">
    <name type="scientific">Acetivibrio saccincola</name>
    <dbReference type="NCBI Taxonomy" id="1677857"/>
    <lineage>
        <taxon>Bacteria</taxon>
        <taxon>Bacillati</taxon>
        <taxon>Bacillota</taxon>
        <taxon>Clostridia</taxon>
        <taxon>Eubacteriales</taxon>
        <taxon>Oscillospiraceae</taxon>
        <taxon>Acetivibrio</taxon>
    </lineage>
</organism>
<keyword evidence="2" id="KW-1185">Reference proteome</keyword>
<dbReference type="PANTHER" id="PTHR39162">
    <property type="entry name" value="GLL3345 PROTEIN"/>
    <property type="match status" value="1"/>
</dbReference>
<reference evidence="1 2" key="1">
    <citation type="submission" date="2017-12" db="EMBL/GenBank/DDBJ databases">
        <title>Complete genome sequence of Herbivorax saccincola GGR1, a novel Cellulosome-producing hydrolytic bacterium in a thermophilic biogas plant, established by Illumina and Nanopore MinION sequencing.</title>
        <authorList>
            <person name="Pechtl A."/>
            <person name="Ruckert C."/>
            <person name="Koeck D.E."/>
            <person name="Maus I."/>
            <person name="Winkler A."/>
            <person name="Kalinowski J."/>
            <person name="Puhler A."/>
            <person name="Schwarz W.W."/>
            <person name="Zverlov V.V."/>
            <person name="Schluter A."/>
            <person name="Liebl W."/>
        </authorList>
    </citation>
    <scope>NUCLEOTIDE SEQUENCE [LARGE SCALE GENOMIC DNA]</scope>
    <source>
        <strain evidence="2">SR1</strain>
    </source>
</reference>
<evidence type="ECO:0000313" key="2">
    <source>
        <dbReference type="Proteomes" id="UP000233534"/>
    </source>
</evidence>
<proteinExistence type="predicted"/>
<sequence>MIPKFDLNENISTILEKLEKFLTSKTVVGEPIEIGDTKLIPFISTSFGLGTGGGGGKDEKGNDGTGSGVGLGAKITPAAVLVIRKEDVQLIPIKKNSGIEKLVEMVPDILVKLDKGKKEKEEKF</sequence>
<dbReference type="PIRSF" id="PIRSF021377">
    <property type="entry name" value="YtfJ"/>
    <property type="match status" value="1"/>
</dbReference>
<dbReference type="InterPro" id="IPR014229">
    <property type="entry name" value="Spore_YtfJ"/>
</dbReference>
<gene>
    <name evidence="1" type="ORF">HVS_11430</name>
</gene>
<protein>
    <submittedName>
        <fullName evidence="1">Sporulation protein YtfJ</fullName>
    </submittedName>
</protein>
<dbReference type="Pfam" id="PF09579">
    <property type="entry name" value="Spore_YtfJ"/>
    <property type="match status" value="1"/>
</dbReference>
<dbReference type="PANTHER" id="PTHR39162:SF1">
    <property type="entry name" value="SPORULATION PROTEIN YTFJ"/>
    <property type="match status" value="1"/>
</dbReference>